<dbReference type="PANTHER" id="PTHR31571:SF1">
    <property type="entry name" value="ALTERED INHERITANCE OF MITOCHONDRIA PROTEIN 6"/>
    <property type="match status" value="1"/>
</dbReference>
<evidence type="ECO:0000313" key="5">
    <source>
        <dbReference type="Proteomes" id="UP001345013"/>
    </source>
</evidence>
<accession>A0ABR0KEX7</accession>
<gene>
    <name evidence="4" type="primary">AIM6_2</name>
    <name evidence="4" type="ORF">LTR24_003495</name>
</gene>
<keyword evidence="3" id="KW-0812">Transmembrane</keyword>
<reference evidence="4 5" key="1">
    <citation type="submission" date="2023-08" db="EMBL/GenBank/DDBJ databases">
        <title>Black Yeasts Isolated from many extreme environments.</title>
        <authorList>
            <person name="Coleine C."/>
            <person name="Stajich J.E."/>
            <person name="Selbmann L."/>
        </authorList>
    </citation>
    <scope>NUCLEOTIDE SEQUENCE [LARGE SCALE GENOMIC DNA]</scope>
    <source>
        <strain evidence="4 5">CCFEE 5885</strain>
    </source>
</reference>
<keyword evidence="5" id="KW-1185">Reference proteome</keyword>
<organism evidence="4 5">
    <name type="scientific">Lithohypha guttulata</name>
    <dbReference type="NCBI Taxonomy" id="1690604"/>
    <lineage>
        <taxon>Eukaryota</taxon>
        <taxon>Fungi</taxon>
        <taxon>Dikarya</taxon>
        <taxon>Ascomycota</taxon>
        <taxon>Pezizomycotina</taxon>
        <taxon>Eurotiomycetes</taxon>
        <taxon>Chaetothyriomycetidae</taxon>
        <taxon>Chaetothyriales</taxon>
        <taxon>Trichomeriaceae</taxon>
        <taxon>Lithohypha</taxon>
    </lineage>
</organism>
<comment type="caution">
    <text evidence="4">The sequence shown here is derived from an EMBL/GenBank/DDBJ whole genome shotgun (WGS) entry which is preliminary data.</text>
</comment>
<dbReference type="EMBL" id="JAVRRG010000033">
    <property type="protein sequence ID" value="KAK5094554.1"/>
    <property type="molecule type" value="Genomic_DNA"/>
</dbReference>
<protein>
    <recommendedName>
        <fullName evidence="2">Altered inheritance of mitochondria protein 6</fullName>
    </recommendedName>
</protein>
<proteinExistence type="inferred from homology"/>
<dbReference type="InterPro" id="IPR051236">
    <property type="entry name" value="HAT_RTT109-like"/>
</dbReference>
<evidence type="ECO:0000256" key="1">
    <source>
        <dbReference type="ARBA" id="ARBA00008858"/>
    </source>
</evidence>
<evidence type="ECO:0000256" key="3">
    <source>
        <dbReference type="SAM" id="Phobius"/>
    </source>
</evidence>
<keyword evidence="3" id="KW-1133">Transmembrane helix</keyword>
<keyword evidence="3" id="KW-0472">Membrane</keyword>
<evidence type="ECO:0000256" key="2">
    <source>
        <dbReference type="ARBA" id="ARBA00014286"/>
    </source>
</evidence>
<feature type="transmembrane region" description="Helical" evidence="3">
    <location>
        <begin position="129"/>
        <end position="154"/>
    </location>
</feature>
<dbReference type="PANTHER" id="PTHR31571">
    <property type="entry name" value="ALTERED INHERITANCE OF MITOCHONDRIA PROTEIN 6"/>
    <property type="match status" value="1"/>
</dbReference>
<comment type="similarity">
    <text evidence="1">Belongs to the AIM6 family.</text>
</comment>
<sequence>MPGKSKFRYIRVTEYKDESQPQNHLSDAGTSDLDLEVGREGSAVDYDEDCGVKALIPSTFDTHRIEDSRDALLRPPPQTDRSWWKRRRRTPLLLRWMTCDKARKRTVLEQPDCSACNKRRRPLRIILKSLAITLMLLGLIEFVVLVAGLVASFFPSGFESAYSSWRSQRPSTPSSHWPTDYTAEIQPVQCHSHNDYWRPVPLKSAIVAGCTGVEADVWLFPDQAPNELYVGHSRSSLTPQRTFRSLYVDPLLEVLQAQNPNTTLHPTLDSPRNGIFDTDPSQTLVLLIDFKTEGQKLWSTVSQQLQPLREQKYLTYFNGTDVIDGPITVVVTGNAPFNKVVEDAHHRDMFFDAPLELLGDLAPSVQDTTSGNSELVEWSRYDDVDERTYLASYASKATSSLAAAASSKKPANEGQGHSGAAPKNPAIYTPANSYYASVKFSKAIGYPVPMPFLTRNMKQRIRQQIAGAHKQGLKVRYWSTPSWPRGLKEYIWGVLVEEGVDYLNVDDLQAATQGRWGGPRGHHGWGLESWGFWTRR</sequence>
<dbReference type="Proteomes" id="UP001345013">
    <property type="component" value="Unassembled WGS sequence"/>
</dbReference>
<dbReference type="SUPFAM" id="SSF51695">
    <property type="entry name" value="PLC-like phosphodiesterases"/>
    <property type="match status" value="1"/>
</dbReference>
<name>A0ABR0KEX7_9EURO</name>
<evidence type="ECO:0000313" key="4">
    <source>
        <dbReference type="EMBL" id="KAK5094554.1"/>
    </source>
</evidence>
<dbReference type="InterPro" id="IPR017946">
    <property type="entry name" value="PLC-like_Pdiesterase_TIM-brl"/>
</dbReference>